<comment type="similarity">
    <text evidence="3">In the N-terminal section; belongs to the enoyl-CoA hydratase/isomerase family.</text>
</comment>
<dbReference type="EMBL" id="JAOVZB010000003">
    <property type="protein sequence ID" value="MCV2402633.1"/>
    <property type="molecule type" value="Genomic_DNA"/>
</dbReference>
<evidence type="ECO:0000256" key="3">
    <source>
        <dbReference type="ARBA" id="ARBA00008750"/>
    </source>
</evidence>
<dbReference type="Proteomes" id="UP001209713">
    <property type="component" value="Unassembled WGS sequence"/>
</dbReference>
<organism evidence="17 18">
    <name type="scientific">Marinomonas sargassi</name>
    <dbReference type="NCBI Taxonomy" id="2984494"/>
    <lineage>
        <taxon>Bacteria</taxon>
        <taxon>Pseudomonadati</taxon>
        <taxon>Pseudomonadota</taxon>
        <taxon>Gammaproteobacteria</taxon>
        <taxon>Oceanospirillales</taxon>
        <taxon>Oceanospirillaceae</taxon>
        <taxon>Marinomonas</taxon>
    </lineage>
</organism>
<dbReference type="SUPFAM" id="SSF51735">
    <property type="entry name" value="NAD(P)-binding Rossmann-fold domains"/>
    <property type="match status" value="1"/>
</dbReference>
<dbReference type="Gene3D" id="3.90.226.10">
    <property type="entry name" value="2-enoyl-CoA Hydratase, Chain A, domain 1"/>
    <property type="match status" value="1"/>
</dbReference>
<evidence type="ECO:0000313" key="18">
    <source>
        <dbReference type="Proteomes" id="UP001209713"/>
    </source>
</evidence>
<dbReference type="InterPro" id="IPR001753">
    <property type="entry name" value="Enoyl-CoA_hydra/iso"/>
</dbReference>
<evidence type="ECO:0000256" key="13">
    <source>
        <dbReference type="ARBA" id="ARBA00049556"/>
    </source>
</evidence>
<evidence type="ECO:0000256" key="1">
    <source>
        <dbReference type="ARBA" id="ARBA00005005"/>
    </source>
</evidence>
<dbReference type="InterPro" id="IPR018376">
    <property type="entry name" value="Enoyl-CoA_hyd/isom_CS"/>
</dbReference>
<dbReference type="InterPro" id="IPR006108">
    <property type="entry name" value="3HC_DH_C"/>
</dbReference>
<reference evidence="17 18" key="1">
    <citation type="submission" date="2022-10" db="EMBL/GenBank/DDBJ databases">
        <title>Marinomonas transparenta sp. nov. and Marinomonas sargassi sp. nov., isolated from marine alga (Sargassum natans (L.) Gaillon).</title>
        <authorList>
            <person name="Wang Y."/>
        </authorList>
    </citation>
    <scope>NUCLEOTIDE SEQUENCE [LARGE SCALE GENOMIC DNA]</scope>
    <source>
        <strain evidence="17 18">C2222</strain>
    </source>
</reference>
<sequence length="716" mass="79015">MLYQGQSMTVVLDECDVATVTLDLAGESVNKFNQATLCELADVVDLLKHTDDLQGVIFASAKEAFVVGADITEFTTWFRLTDEDLMDQLLNVHNLFNDISNLPCPTVAAINGLALGGGLELCLACDYRVMADTAKIGLPETKLGIYPGWGGCVRLPRLIGADNACEWIASGAQKRSADAFKDGAVDAVVSANKVNESARHLIQQIMDGKFDYRRRRDELRAPMAFSPIEKLMVFESVRGVVGAKAGRHYPAPMAAVKTIEKCISQDLDKALETERKGFLKLAKGDVAHSLVKLFLSDQCVKKKAGMLAKDSEPVVKSAVLGAGIMGGGIAYQSASKGTPILMKDIHAEALQLGLEEANKLFTGQVERGRLSADRALKKISAISTSLHYDGFESVDFVIEAVVENKVIKQQVLAEAEDHISDHTVLASNTSTIYISELASNLARPENFCGMHFFNPVHRMPLVEVIRGEKTSEATISKTVTYALAMGKTPIVVNDCPGFFVNRVLFPYFSGFSLMLQEGGDFQKIDRVMEEFGWPMGPAYLMDVVGIDTAFHADQVMAQGFPDRMQHEGKNAVDRLFELKRFGQKSREGFYTYEPDNKGKPKKVFNQEIYEILDEIAPSKKELADDEIIARMMVPLCIETVRCLEESIIASPEEADTGLIYGIGFPPYLGGVLHYLDQFGLQEFCFLADQYSHLGKLYEPTENMRLMASKQQKYYSV</sequence>
<accession>A0ABT2YRV4</accession>
<keyword evidence="6" id="KW-0442">Lipid degradation</keyword>
<keyword evidence="8" id="KW-0520">NAD</keyword>
<dbReference type="EC" id="4.2.1.17" evidence="4"/>
<comment type="similarity">
    <text evidence="2">In the central section; belongs to the 3-hydroxyacyl-CoA dehydrogenase family.</text>
</comment>
<dbReference type="InterPro" id="IPR036291">
    <property type="entry name" value="NAD(P)-bd_dom_sf"/>
</dbReference>
<evidence type="ECO:0000259" key="16">
    <source>
        <dbReference type="Pfam" id="PF02737"/>
    </source>
</evidence>
<dbReference type="InterPro" id="IPR006180">
    <property type="entry name" value="3-OHacyl-CoA_DH_CS"/>
</dbReference>
<comment type="caution">
    <text evidence="17">The sequence shown here is derived from an EMBL/GenBank/DDBJ whole genome shotgun (WGS) entry which is preliminary data.</text>
</comment>
<keyword evidence="5" id="KW-0276">Fatty acid metabolism</keyword>
<evidence type="ECO:0000256" key="12">
    <source>
        <dbReference type="ARBA" id="ARBA00023268"/>
    </source>
</evidence>
<evidence type="ECO:0000256" key="4">
    <source>
        <dbReference type="ARBA" id="ARBA00012076"/>
    </source>
</evidence>
<dbReference type="InterPro" id="IPR012799">
    <property type="entry name" value="FadB"/>
</dbReference>
<evidence type="ECO:0000256" key="14">
    <source>
        <dbReference type="RuleBase" id="RU003707"/>
    </source>
</evidence>
<dbReference type="InterPro" id="IPR029045">
    <property type="entry name" value="ClpP/crotonase-like_dom_sf"/>
</dbReference>
<comment type="similarity">
    <text evidence="14">Belongs to the enoyl-CoA hydratase/isomerase family.</text>
</comment>
<dbReference type="NCBIfam" id="NF008727">
    <property type="entry name" value="PRK11730.1"/>
    <property type="match status" value="1"/>
</dbReference>
<feature type="domain" description="3-hydroxyacyl-CoA dehydrogenase C-terminal" evidence="15">
    <location>
        <begin position="497"/>
        <end position="592"/>
    </location>
</feature>
<evidence type="ECO:0000256" key="10">
    <source>
        <dbReference type="ARBA" id="ARBA00023235"/>
    </source>
</evidence>
<keyword evidence="10" id="KW-0413">Isomerase</keyword>
<dbReference type="PROSITE" id="PS00166">
    <property type="entry name" value="ENOYL_COA_HYDRATASE"/>
    <property type="match status" value="1"/>
</dbReference>
<dbReference type="InterPro" id="IPR050136">
    <property type="entry name" value="FA_oxidation_alpha_subunit"/>
</dbReference>
<comment type="catalytic activity">
    <reaction evidence="13">
        <text>a (3S)-3-hydroxyacyl-CoA + NAD(+) = a 3-oxoacyl-CoA + NADH + H(+)</text>
        <dbReference type="Rhea" id="RHEA:22432"/>
        <dbReference type="ChEBI" id="CHEBI:15378"/>
        <dbReference type="ChEBI" id="CHEBI:57318"/>
        <dbReference type="ChEBI" id="CHEBI:57540"/>
        <dbReference type="ChEBI" id="CHEBI:57945"/>
        <dbReference type="ChEBI" id="CHEBI:90726"/>
        <dbReference type="EC" id="1.1.1.35"/>
    </reaction>
</comment>
<evidence type="ECO:0000256" key="7">
    <source>
        <dbReference type="ARBA" id="ARBA00023002"/>
    </source>
</evidence>
<dbReference type="Pfam" id="PF00378">
    <property type="entry name" value="ECH_1"/>
    <property type="match status" value="1"/>
</dbReference>
<comment type="pathway">
    <text evidence="1">Lipid metabolism; fatty acid beta-oxidation.</text>
</comment>
<dbReference type="CDD" id="cd06558">
    <property type="entry name" value="crotonase-like"/>
    <property type="match status" value="1"/>
</dbReference>
<keyword evidence="18" id="KW-1185">Reference proteome</keyword>
<dbReference type="Pfam" id="PF02737">
    <property type="entry name" value="3HCDH_N"/>
    <property type="match status" value="1"/>
</dbReference>
<keyword evidence="11" id="KW-0456">Lyase</keyword>
<gene>
    <name evidence="17" type="primary">fadB</name>
    <name evidence="17" type="ORF">OFY17_07035</name>
</gene>
<evidence type="ECO:0000313" key="17">
    <source>
        <dbReference type="EMBL" id="MCV2402633.1"/>
    </source>
</evidence>
<dbReference type="Gene3D" id="3.40.50.720">
    <property type="entry name" value="NAD(P)-binding Rossmann-like Domain"/>
    <property type="match status" value="1"/>
</dbReference>
<evidence type="ECO:0000256" key="2">
    <source>
        <dbReference type="ARBA" id="ARBA00007005"/>
    </source>
</evidence>
<dbReference type="RefSeq" id="WP_263530016.1">
    <property type="nucleotide sequence ID" value="NZ_JAOVZB010000003.1"/>
</dbReference>
<protein>
    <recommendedName>
        <fullName evidence="4">enoyl-CoA hydratase</fullName>
        <ecNumber evidence="4">4.2.1.17</ecNumber>
    </recommendedName>
</protein>
<dbReference type="NCBIfam" id="TIGR02437">
    <property type="entry name" value="FadB"/>
    <property type="match status" value="1"/>
</dbReference>
<dbReference type="InterPro" id="IPR008927">
    <property type="entry name" value="6-PGluconate_DH-like_C_sf"/>
</dbReference>
<evidence type="ECO:0000259" key="15">
    <source>
        <dbReference type="Pfam" id="PF00725"/>
    </source>
</evidence>
<evidence type="ECO:0000256" key="11">
    <source>
        <dbReference type="ARBA" id="ARBA00023239"/>
    </source>
</evidence>
<feature type="domain" description="3-hydroxyacyl-CoA dehydrogenase NAD binding" evidence="16">
    <location>
        <begin position="318"/>
        <end position="495"/>
    </location>
</feature>
<dbReference type="PROSITE" id="PS00067">
    <property type="entry name" value="3HCDH"/>
    <property type="match status" value="1"/>
</dbReference>
<dbReference type="InterPro" id="IPR006176">
    <property type="entry name" value="3-OHacyl-CoA_DH_NAD-bd"/>
</dbReference>
<name>A0ABT2YRV4_9GAMM</name>
<dbReference type="SUPFAM" id="SSF52096">
    <property type="entry name" value="ClpP/crotonase"/>
    <property type="match status" value="1"/>
</dbReference>
<evidence type="ECO:0000256" key="6">
    <source>
        <dbReference type="ARBA" id="ARBA00022963"/>
    </source>
</evidence>
<dbReference type="PANTHER" id="PTHR43612">
    <property type="entry name" value="TRIFUNCTIONAL ENZYME SUBUNIT ALPHA"/>
    <property type="match status" value="1"/>
</dbReference>
<dbReference type="Pfam" id="PF00725">
    <property type="entry name" value="3HCDH"/>
    <property type="match status" value="1"/>
</dbReference>
<evidence type="ECO:0000256" key="5">
    <source>
        <dbReference type="ARBA" id="ARBA00022832"/>
    </source>
</evidence>
<evidence type="ECO:0000256" key="9">
    <source>
        <dbReference type="ARBA" id="ARBA00023098"/>
    </source>
</evidence>
<dbReference type="SUPFAM" id="SSF48179">
    <property type="entry name" value="6-phosphogluconate dehydrogenase C-terminal domain-like"/>
    <property type="match status" value="2"/>
</dbReference>
<proteinExistence type="inferred from homology"/>
<keyword evidence="9" id="KW-0443">Lipid metabolism</keyword>
<dbReference type="Gene3D" id="1.10.1040.50">
    <property type="match status" value="1"/>
</dbReference>
<keyword evidence="7" id="KW-0560">Oxidoreductase</keyword>
<evidence type="ECO:0000256" key="8">
    <source>
        <dbReference type="ARBA" id="ARBA00023027"/>
    </source>
</evidence>
<keyword evidence="12" id="KW-0511">Multifunctional enzyme</keyword>
<dbReference type="PANTHER" id="PTHR43612:SF3">
    <property type="entry name" value="TRIFUNCTIONAL ENZYME SUBUNIT ALPHA, MITOCHONDRIAL"/>
    <property type="match status" value="1"/>
</dbReference>